<dbReference type="InterPro" id="IPR006076">
    <property type="entry name" value="FAD-dep_OxRdtase"/>
</dbReference>
<dbReference type="PANTHER" id="PTHR13847:SF281">
    <property type="entry name" value="FAD DEPENDENT OXIDOREDUCTASE DOMAIN-CONTAINING PROTEIN"/>
    <property type="match status" value="1"/>
</dbReference>
<dbReference type="Gene3D" id="3.50.50.60">
    <property type="entry name" value="FAD/NAD(P)-binding domain"/>
    <property type="match status" value="1"/>
</dbReference>
<dbReference type="EMBL" id="BAAATZ010000009">
    <property type="protein sequence ID" value="GAA2726416.1"/>
    <property type="molecule type" value="Genomic_DNA"/>
</dbReference>
<dbReference type="Gene3D" id="3.30.9.10">
    <property type="entry name" value="D-Amino Acid Oxidase, subunit A, domain 2"/>
    <property type="match status" value="1"/>
</dbReference>
<dbReference type="SUPFAM" id="SSF51905">
    <property type="entry name" value="FAD/NAD(P)-binding domain"/>
    <property type="match status" value="1"/>
</dbReference>
<proteinExistence type="predicted"/>
<name>A0ABP6GPR4_9ACTN</name>
<dbReference type="PANTHER" id="PTHR13847">
    <property type="entry name" value="SARCOSINE DEHYDROGENASE-RELATED"/>
    <property type="match status" value="1"/>
</dbReference>
<accession>A0ABP6GPR4</accession>
<reference evidence="3" key="1">
    <citation type="journal article" date="2019" name="Int. J. Syst. Evol. Microbiol.">
        <title>The Global Catalogue of Microorganisms (GCM) 10K type strain sequencing project: providing services to taxonomists for standard genome sequencing and annotation.</title>
        <authorList>
            <consortium name="The Broad Institute Genomics Platform"/>
            <consortium name="The Broad Institute Genome Sequencing Center for Infectious Disease"/>
            <person name="Wu L."/>
            <person name="Ma J."/>
        </authorList>
    </citation>
    <scope>NUCLEOTIDE SEQUENCE [LARGE SCALE GENOMIC DNA]</scope>
    <source>
        <strain evidence="3">JCM 8201</strain>
    </source>
</reference>
<protein>
    <submittedName>
        <fullName evidence="2">FAD-dependent oxidoreductase</fullName>
    </submittedName>
</protein>
<sequence length="498" mass="54675">MALVPVGEGSVVIVARTPAGAQGTQKKGIVNVLKALAEAEPTPFWLQDPARPEPYPSLVETTTCDLAVIGGGYTGLWTALLAKERDPSLDVVLVDADLVGEAASGRNGGFCAASLTHGLWNGMERWPRQIKTLERLGKENLAEIASAVDRYGIDCEFEFTGELKVATEPWQLPELEEEAGHGAALGHDMRLLDRDEMRAEVDSPTYLGGLWDVDGAAMLHPSKLAWGLREACAALGVRIYERTPVTSMEGDGGGVLLRSPYGRIRARKVALGTGAFPPLLKRLKHYLVPVYDYALMTEPLSEARLASLGWGNRQGLSDAANQFHYYRLTSDNRILWGGYDAIYHFRNGVRSELESRPETFARLSEHFFRTYPQLEGVNFTHRWGGVIDTCSRFCAFYGKAMGGRLAYAVGYTGLGVGATRFGAEVMLDHLEVGPATDERAERLGLAMVTGKPLPFPPEPFRFGAIQLTRWSIARADANQGRRNLWLRTLDRFGLGFDS</sequence>
<dbReference type="Pfam" id="PF01266">
    <property type="entry name" value="DAO"/>
    <property type="match status" value="1"/>
</dbReference>
<evidence type="ECO:0000259" key="1">
    <source>
        <dbReference type="Pfam" id="PF01266"/>
    </source>
</evidence>
<evidence type="ECO:0000313" key="3">
    <source>
        <dbReference type="Proteomes" id="UP001501842"/>
    </source>
</evidence>
<evidence type="ECO:0000313" key="2">
    <source>
        <dbReference type="EMBL" id="GAA2726416.1"/>
    </source>
</evidence>
<organism evidence="2 3">
    <name type="scientific">Actinocorallia aurantiaca</name>
    <dbReference type="NCBI Taxonomy" id="46204"/>
    <lineage>
        <taxon>Bacteria</taxon>
        <taxon>Bacillati</taxon>
        <taxon>Actinomycetota</taxon>
        <taxon>Actinomycetes</taxon>
        <taxon>Streptosporangiales</taxon>
        <taxon>Thermomonosporaceae</taxon>
        <taxon>Actinocorallia</taxon>
    </lineage>
</organism>
<feature type="domain" description="FAD dependent oxidoreductase" evidence="1">
    <location>
        <begin position="65"/>
        <end position="426"/>
    </location>
</feature>
<comment type="caution">
    <text evidence="2">The sequence shown here is derived from an EMBL/GenBank/DDBJ whole genome shotgun (WGS) entry which is preliminary data.</text>
</comment>
<dbReference type="InterPro" id="IPR036188">
    <property type="entry name" value="FAD/NAD-bd_sf"/>
</dbReference>
<keyword evidence="3" id="KW-1185">Reference proteome</keyword>
<gene>
    <name evidence="2" type="ORF">GCM10010439_28870</name>
</gene>
<dbReference type="Proteomes" id="UP001501842">
    <property type="component" value="Unassembled WGS sequence"/>
</dbReference>